<dbReference type="Pfam" id="PF04134">
    <property type="entry name" value="DCC1-like"/>
    <property type="match status" value="1"/>
</dbReference>
<dbReference type="OrthoDB" id="9785438at2"/>
<gene>
    <name evidence="2" type="ORF">C7I84_03775</name>
</gene>
<evidence type="ECO:0000313" key="3">
    <source>
        <dbReference type="Proteomes" id="UP000241229"/>
    </source>
</evidence>
<evidence type="ECO:0000313" key="2">
    <source>
        <dbReference type="EMBL" id="PSJ64932.1"/>
    </source>
</evidence>
<accession>A0A2P7SR12</accession>
<dbReference type="RefSeq" id="WP_106770977.1">
    <property type="nucleotide sequence ID" value="NZ_PXYK01000003.1"/>
</dbReference>
<dbReference type="GO" id="GO:0015035">
    <property type="term" value="F:protein-disulfide reductase activity"/>
    <property type="evidence" value="ECO:0007669"/>
    <property type="project" value="InterPro"/>
</dbReference>
<keyword evidence="3" id="KW-1185">Reference proteome</keyword>
<comment type="caution">
    <text evidence="2">The sequence shown here is derived from an EMBL/GenBank/DDBJ whole genome shotgun (WGS) entry which is preliminary data.</text>
</comment>
<reference evidence="2 3" key="1">
    <citation type="submission" date="2018-03" db="EMBL/GenBank/DDBJ databases">
        <title>The draft genome of Mesorhizobium sp. 6GN-30.</title>
        <authorList>
            <person name="Liu L."/>
            <person name="Li L."/>
            <person name="Wang T."/>
            <person name="Zhang X."/>
            <person name="Liang L."/>
        </authorList>
    </citation>
    <scope>NUCLEOTIDE SEQUENCE [LARGE SCALE GENOMIC DNA]</scope>
    <source>
        <strain evidence="2 3">6GN30</strain>
    </source>
</reference>
<protein>
    <submittedName>
        <fullName evidence="2">DUF393 domain-containing protein</fullName>
    </submittedName>
</protein>
<keyword evidence="1" id="KW-1133">Transmembrane helix</keyword>
<dbReference type="Proteomes" id="UP000241229">
    <property type="component" value="Unassembled WGS sequence"/>
</dbReference>
<organism evidence="2 3">
    <name type="scientific">Kumtagia ephedrae</name>
    <dbReference type="NCBI Taxonomy" id="2116701"/>
    <lineage>
        <taxon>Bacteria</taxon>
        <taxon>Pseudomonadati</taxon>
        <taxon>Pseudomonadota</taxon>
        <taxon>Alphaproteobacteria</taxon>
        <taxon>Hyphomicrobiales</taxon>
        <taxon>Phyllobacteriaceae</taxon>
        <taxon>Kumtagia</taxon>
    </lineage>
</organism>
<dbReference type="InterPro" id="IPR007263">
    <property type="entry name" value="DCC1-like"/>
</dbReference>
<dbReference type="InterPro" id="IPR052927">
    <property type="entry name" value="DCC_oxidoreductase"/>
</dbReference>
<feature type="transmembrane region" description="Helical" evidence="1">
    <location>
        <begin position="20"/>
        <end position="38"/>
    </location>
</feature>
<evidence type="ECO:0000256" key="1">
    <source>
        <dbReference type="SAM" id="Phobius"/>
    </source>
</evidence>
<keyword evidence="1" id="KW-0472">Membrane</keyword>
<dbReference type="PANTHER" id="PTHR33639">
    <property type="entry name" value="THIOL-DISULFIDE OXIDOREDUCTASE DCC"/>
    <property type="match status" value="1"/>
</dbReference>
<name>A0A2P7SR12_9HYPH</name>
<dbReference type="AlphaFoldDB" id="A0A2P7SR12"/>
<keyword evidence="1" id="KW-0812">Transmembrane</keyword>
<sequence>MPEYEKLANILPAELGGRPLIVFDAACVLCSGFARLVARLDRSQRFRFATAQSPLGESLFRHFGLPTDVYETNLVLIGGAGYLRMDSLVAVMRELGWPWRAATALNLLPRRSRDWLYARIAANRYALFGRKESCDVPSPGLRSRLIG</sequence>
<dbReference type="EMBL" id="PXYK01000003">
    <property type="protein sequence ID" value="PSJ64932.1"/>
    <property type="molecule type" value="Genomic_DNA"/>
</dbReference>
<dbReference type="PANTHER" id="PTHR33639:SF2">
    <property type="entry name" value="DUF393 DOMAIN-CONTAINING PROTEIN"/>
    <property type="match status" value="1"/>
</dbReference>
<proteinExistence type="predicted"/>